<dbReference type="PANTHER" id="PTHR47150:SF5">
    <property type="entry name" value="OS07G0546750 PROTEIN"/>
    <property type="match status" value="1"/>
</dbReference>
<reference evidence="1" key="1">
    <citation type="journal article" date="2014" name="Nat. Commun.">
        <title>The emerging biofuel crop Camelina sativa retains a highly undifferentiated hexaploid genome structure.</title>
        <authorList>
            <person name="Kagale S."/>
            <person name="Koh C."/>
            <person name="Nixon J."/>
            <person name="Bollina V."/>
            <person name="Clarke W.E."/>
            <person name="Tuteja R."/>
            <person name="Spillane C."/>
            <person name="Robinson S.J."/>
            <person name="Links M.G."/>
            <person name="Clarke C."/>
            <person name="Higgins E.E."/>
            <person name="Huebert T."/>
            <person name="Sharpe A.G."/>
            <person name="Parkin I.A."/>
        </authorList>
    </citation>
    <scope>NUCLEOTIDE SEQUENCE [LARGE SCALE GENOMIC DNA]</scope>
    <source>
        <strain evidence="1">cv. DH55</strain>
    </source>
</reference>
<proteinExistence type="predicted"/>
<evidence type="ECO:0000313" key="1">
    <source>
        <dbReference type="Proteomes" id="UP000694864"/>
    </source>
</evidence>
<name>A0ABM0Y504_CAMSA</name>
<sequence length="193" mass="21736">MRIVDKLANEVPYFQQRRDATGRLGLSTLQKCTAAIRMMAYGSAADAFDEYLRLSPNVALACLDKFTDSVVNLFGDEYLRRPTPADLQRLLDVGEYRGFPGMIGSIDCTLNDINILDRSPVFDDILHGRAPKVKYSVNGHEYKLAYYLTDGSICHSQKPGSYLGYSKNWENNESVYHTAQYDSGGRTKWVQSV</sequence>
<evidence type="ECO:0000313" key="2">
    <source>
        <dbReference type="RefSeq" id="XP_010495600.1"/>
    </source>
</evidence>
<keyword evidence="1" id="KW-1185">Reference proteome</keyword>
<dbReference type="Proteomes" id="UP000694864">
    <property type="component" value="Chromosome 20"/>
</dbReference>
<dbReference type="PANTHER" id="PTHR47150">
    <property type="entry name" value="OS12G0169200 PROTEIN"/>
    <property type="match status" value="1"/>
</dbReference>
<gene>
    <name evidence="2" type="primary">LOC104772716</name>
</gene>
<protein>
    <submittedName>
        <fullName evidence="2">Uncharacterized protein LOC104772716</fullName>
    </submittedName>
</protein>
<dbReference type="InterPro" id="IPR006912">
    <property type="entry name" value="Harbinger_derived_prot"/>
</dbReference>
<organism evidence="1 2">
    <name type="scientific">Camelina sativa</name>
    <name type="common">False flax</name>
    <name type="synonym">Myagrum sativum</name>
    <dbReference type="NCBI Taxonomy" id="90675"/>
    <lineage>
        <taxon>Eukaryota</taxon>
        <taxon>Viridiplantae</taxon>
        <taxon>Streptophyta</taxon>
        <taxon>Embryophyta</taxon>
        <taxon>Tracheophyta</taxon>
        <taxon>Spermatophyta</taxon>
        <taxon>Magnoliopsida</taxon>
        <taxon>eudicotyledons</taxon>
        <taxon>Gunneridae</taxon>
        <taxon>Pentapetalae</taxon>
        <taxon>rosids</taxon>
        <taxon>malvids</taxon>
        <taxon>Brassicales</taxon>
        <taxon>Brassicaceae</taxon>
        <taxon>Camelineae</taxon>
        <taxon>Camelina</taxon>
    </lineage>
</organism>
<dbReference type="Pfam" id="PF04827">
    <property type="entry name" value="Plant_tran"/>
    <property type="match status" value="1"/>
</dbReference>
<dbReference type="RefSeq" id="XP_010495600.1">
    <property type="nucleotide sequence ID" value="XM_010497298.1"/>
</dbReference>
<dbReference type="GeneID" id="104772716"/>
<reference evidence="2" key="2">
    <citation type="submission" date="2025-08" db="UniProtKB">
        <authorList>
            <consortium name="RefSeq"/>
        </authorList>
    </citation>
    <scope>IDENTIFICATION</scope>
    <source>
        <tissue evidence="2">Leaf</tissue>
    </source>
</reference>
<accession>A0ABM0Y504</accession>